<keyword evidence="7" id="KW-1133">Transmembrane helix</keyword>
<dbReference type="Pfam" id="PF00069">
    <property type="entry name" value="Pkinase"/>
    <property type="match status" value="1"/>
</dbReference>
<evidence type="ECO:0000256" key="1">
    <source>
        <dbReference type="ARBA" id="ARBA00006485"/>
    </source>
</evidence>
<keyword evidence="7" id="KW-0812">Transmembrane</keyword>
<comment type="similarity">
    <text evidence="1">Belongs to the protein kinase superfamily. CMGC Ser/Thr protein kinase family. CDC2/CDKX subfamily.</text>
</comment>
<dbReference type="SUPFAM" id="SSF56112">
    <property type="entry name" value="Protein kinase-like (PK-like)"/>
    <property type="match status" value="1"/>
</dbReference>
<dbReference type="PANTHER" id="PTHR24056">
    <property type="entry name" value="CELL DIVISION PROTEIN KINASE"/>
    <property type="match status" value="1"/>
</dbReference>
<evidence type="ECO:0000313" key="9">
    <source>
        <dbReference type="EMBL" id="KAL0291981.1"/>
    </source>
</evidence>
<evidence type="ECO:0000259" key="8">
    <source>
        <dbReference type="PROSITE" id="PS50011"/>
    </source>
</evidence>
<keyword evidence="2" id="KW-0723">Serine/threonine-protein kinase</keyword>
<comment type="caution">
    <text evidence="9">The sequence shown here is derived from an EMBL/GenBank/DDBJ whole genome shotgun (WGS) entry which is preliminary data.</text>
</comment>
<dbReference type="GO" id="GO:0005634">
    <property type="term" value="C:nucleus"/>
    <property type="evidence" value="ECO:0007669"/>
    <property type="project" value="TreeGrafter"/>
</dbReference>
<dbReference type="FunFam" id="1.10.510.10:FF:000624">
    <property type="entry name" value="Mitogen-activated protein kinase"/>
    <property type="match status" value="1"/>
</dbReference>
<dbReference type="PANTHER" id="PTHR24056:SF107">
    <property type="entry name" value="CYCLIN-DEPENDENT KINASE 11A-RELATED"/>
    <property type="match status" value="1"/>
</dbReference>
<feature type="domain" description="Protein kinase" evidence="8">
    <location>
        <begin position="24"/>
        <end position="301"/>
    </location>
</feature>
<keyword evidence="6" id="KW-0067">ATP-binding</keyword>
<keyword evidence="7" id="KW-0472">Membrane</keyword>
<dbReference type="GO" id="GO:0004674">
    <property type="term" value="F:protein serine/threonine kinase activity"/>
    <property type="evidence" value="ECO:0007669"/>
    <property type="project" value="UniProtKB-KW"/>
</dbReference>
<dbReference type="Gene3D" id="3.30.200.20">
    <property type="entry name" value="Phosphorylase Kinase, domain 1"/>
    <property type="match status" value="1"/>
</dbReference>
<dbReference type="PROSITE" id="PS00108">
    <property type="entry name" value="PROTEIN_KINASE_ST"/>
    <property type="match status" value="1"/>
</dbReference>
<dbReference type="GO" id="GO:0005524">
    <property type="term" value="F:ATP binding"/>
    <property type="evidence" value="ECO:0007669"/>
    <property type="project" value="UniProtKB-KW"/>
</dbReference>
<protein>
    <submittedName>
        <fullName evidence="9">Cyclin-dependent kinase G-1</fullName>
    </submittedName>
</protein>
<dbReference type="Gene3D" id="1.10.510.10">
    <property type="entry name" value="Transferase(Phosphotransferase) domain 1"/>
    <property type="match status" value="1"/>
</dbReference>
<evidence type="ECO:0000256" key="6">
    <source>
        <dbReference type="ARBA" id="ARBA00022840"/>
    </source>
</evidence>
<dbReference type="InterPro" id="IPR000719">
    <property type="entry name" value="Prot_kinase_dom"/>
</dbReference>
<proteinExistence type="inferred from homology"/>
<evidence type="ECO:0000256" key="7">
    <source>
        <dbReference type="SAM" id="Phobius"/>
    </source>
</evidence>
<dbReference type="GO" id="GO:0007346">
    <property type="term" value="P:regulation of mitotic cell cycle"/>
    <property type="evidence" value="ECO:0007669"/>
    <property type="project" value="TreeGrafter"/>
</dbReference>
<evidence type="ECO:0000256" key="4">
    <source>
        <dbReference type="ARBA" id="ARBA00022741"/>
    </source>
</evidence>
<organism evidence="9">
    <name type="scientific">Sesamum calycinum</name>
    <dbReference type="NCBI Taxonomy" id="2727403"/>
    <lineage>
        <taxon>Eukaryota</taxon>
        <taxon>Viridiplantae</taxon>
        <taxon>Streptophyta</taxon>
        <taxon>Embryophyta</taxon>
        <taxon>Tracheophyta</taxon>
        <taxon>Spermatophyta</taxon>
        <taxon>Magnoliopsida</taxon>
        <taxon>eudicotyledons</taxon>
        <taxon>Gunneridae</taxon>
        <taxon>Pentapetalae</taxon>
        <taxon>asterids</taxon>
        <taxon>lamiids</taxon>
        <taxon>Lamiales</taxon>
        <taxon>Pedaliaceae</taxon>
        <taxon>Sesamum</taxon>
    </lineage>
</organism>
<evidence type="ECO:0000256" key="2">
    <source>
        <dbReference type="ARBA" id="ARBA00022527"/>
    </source>
</evidence>
<evidence type="ECO:0000256" key="5">
    <source>
        <dbReference type="ARBA" id="ARBA00022777"/>
    </source>
</evidence>
<dbReference type="InterPro" id="IPR011009">
    <property type="entry name" value="Kinase-like_dom_sf"/>
</dbReference>
<feature type="transmembrane region" description="Helical" evidence="7">
    <location>
        <begin position="349"/>
        <end position="370"/>
    </location>
</feature>
<accession>A0AAW2JCQ2</accession>
<keyword evidence="5 9" id="KW-0418">Kinase</keyword>
<dbReference type="PROSITE" id="PS50011">
    <property type="entry name" value="PROTEIN_KINASE_DOM"/>
    <property type="match status" value="1"/>
</dbReference>
<reference evidence="9" key="1">
    <citation type="submission" date="2020-06" db="EMBL/GenBank/DDBJ databases">
        <authorList>
            <person name="Li T."/>
            <person name="Hu X."/>
            <person name="Zhang T."/>
            <person name="Song X."/>
            <person name="Zhang H."/>
            <person name="Dai N."/>
            <person name="Sheng W."/>
            <person name="Hou X."/>
            <person name="Wei L."/>
        </authorList>
    </citation>
    <scope>NUCLEOTIDE SEQUENCE</scope>
    <source>
        <strain evidence="9">KEN8</strain>
        <tissue evidence="9">Leaf</tissue>
    </source>
</reference>
<dbReference type="InterPro" id="IPR008271">
    <property type="entry name" value="Ser/Thr_kinase_AS"/>
</dbReference>
<evidence type="ECO:0000256" key="3">
    <source>
        <dbReference type="ARBA" id="ARBA00022679"/>
    </source>
</evidence>
<reference evidence="9" key="2">
    <citation type="journal article" date="2024" name="Plant">
        <title>Genomic evolution and insights into agronomic trait innovations of Sesamum species.</title>
        <authorList>
            <person name="Miao H."/>
            <person name="Wang L."/>
            <person name="Qu L."/>
            <person name="Liu H."/>
            <person name="Sun Y."/>
            <person name="Le M."/>
            <person name="Wang Q."/>
            <person name="Wei S."/>
            <person name="Zheng Y."/>
            <person name="Lin W."/>
            <person name="Duan Y."/>
            <person name="Cao H."/>
            <person name="Xiong S."/>
            <person name="Wang X."/>
            <person name="Wei L."/>
            <person name="Li C."/>
            <person name="Ma Q."/>
            <person name="Ju M."/>
            <person name="Zhao R."/>
            <person name="Li G."/>
            <person name="Mu C."/>
            <person name="Tian Q."/>
            <person name="Mei H."/>
            <person name="Zhang T."/>
            <person name="Gao T."/>
            <person name="Zhang H."/>
        </authorList>
    </citation>
    <scope>NUCLEOTIDE SEQUENCE</scope>
    <source>
        <strain evidence="9">KEN8</strain>
    </source>
</reference>
<gene>
    <name evidence="9" type="ORF">Scaly_2611300</name>
</gene>
<dbReference type="InterPro" id="IPR050108">
    <property type="entry name" value="CDK"/>
</dbReference>
<sequence length="372" mass="42677">MNHSQHESKRFLARNLISGRANTYKFLNVISQGSYGIVYRARHRKTLEIVAIKHEFHGLSRSTLREISTLTSLPRHPAVIEFKEVLVDDRDRVFMVMEHVENDLKRFMNVRKKPLNLNEVKCIMKQFLEGVRFLHENGLMHRDLKPSNILINRKGGLMKICDFGLSRMFASECRSYCPDVGALWYKAPEILIGAETYSCAIDMWSVGCIMAELLLKEVLFKGRCDLEQIAQIYIILGSGEPDDNRLTQKFLAAASSTRAPSLTELGFDLLKKLLEYDPEKRITTEVALNHGGSRSLIRNFFVLAQASSAMITICELNAEIFLVRTHLMKIMPYITTADHFMVNIWIPRCLSSAVSVFFVNVFTDMIWLTIEY</sequence>
<dbReference type="EMBL" id="JACGWM010001536">
    <property type="protein sequence ID" value="KAL0291981.1"/>
    <property type="molecule type" value="Genomic_DNA"/>
</dbReference>
<dbReference type="AlphaFoldDB" id="A0AAW2JCQ2"/>
<dbReference type="SMART" id="SM00220">
    <property type="entry name" value="S_TKc"/>
    <property type="match status" value="1"/>
</dbReference>
<keyword evidence="3" id="KW-0808">Transferase</keyword>
<name>A0AAW2JCQ2_9LAMI</name>
<keyword evidence="4" id="KW-0547">Nucleotide-binding</keyword>